<evidence type="ECO:0000313" key="3">
    <source>
        <dbReference type="Proteomes" id="UP001516588"/>
    </source>
</evidence>
<sequence>MFYGFYGPYPLLLLASLLFSMYASAKVKRAYSKYSRIGNKTGMTGAQAARKILDANGLTDVRIELTPGVMSDHYDPSKRVMRLSEGVYNASTLAAISIAAHESGHAIQHGEKYGLLSLRNTIAIPVGWASKLAWVFIIIGILLTGTSMYMEGNWLLDIGIIMFAAVVVFHLVTLPVELDASKRALVQMREQGIMFKDETEGARKMLKAAAMTYLAALAAALVQLIRLLAIRGRN</sequence>
<dbReference type="PANTHER" id="PTHR36434">
    <property type="entry name" value="MEMBRANE PROTEASE YUGP-RELATED"/>
    <property type="match status" value="1"/>
</dbReference>
<keyword evidence="3" id="KW-1185">Reference proteome</keyword>
<dbReference type="Proteomes" id="UP001516588">
    <property type="component" value="Unassembled WGS sequence"/>
</dbReference>
<dbReference type="PANTHER" id="PTHR36434:SF1">
    <property type="entry name" value="MEMBRANE PROTEASE YUGP-RELATED"/>
    <property type="match status" value="1"/>
</dbReference>
<evidence type="ECO:0000313" key="2">
    <source>
        <dbReference type="EMBL" id="MBE5034916.1"/>
    </source>
</evidence>
<feature type="transmembrane region" description="Helical" evidence="1">
    <location>
        <begin position="122"/>
        <end position="142"/>
    </location>
</feature>
<organism evidence="2 3">
    <name type="scientific">Gallibacter intestinalis</name>
    <dbReference type="NCBI Taxonomy" id="2779356"/>
    <lineage>
        <taxon>Bacteria</taxon>
        <taxon>Bacillati</taxon>
        <taxon>Bacillota</taxon>
        <taxon>Clostridia</taxon>
        <taxon>Eubacteriales</taxon>
        <taxon>Eubacteriaceae</taxon>
        <taxon>Gallibacter</taxon>
    </lineage>
</organism>
<keyword evidence="1" id="KW-0472">Membrane</keyword>
<comment type="caution">
    <text evidence="2">The sequence shown here is derived from an EMBL/GenBank/DDBJ whole genome shotgun (WGS) entry which is preliminary data.</text>
</comment>
<evidence type="ECO:0000256" key="1">
    <source>
        <dbReference type="SAM" id="Phobius"/>
    </source>
</evidence>
<accession>A0ABR9QVM2</accession>
<name>A0ABR9QVM2_9FIRM</name>
<keyword evidence="1" id="KW-1133">Transmembrane helix</keyword>
<proteinExistence type="predicted"/>
<gene>
    <name evidence="2" type="ORF">INF20_01320</name>
</gene>
<protein>
    <submittedName>
        <fullName evidence="2">Zinc metallopeptidase</fullName>
    </submittedName>
</protein>
<reference evidence="2 3" key="1">
    <citation type="submission" date="2020-10" db="EMBL/GenBank/DDBJ databases">
        <title>ChiBAC.</title>
        <authorList>
            <person name="Zenner C."/>
            <person name="Hitch T.C.A."/>
            <person name="Clavel T."/>
        </authorList>
    </citation>
    <scope>NUCLEOTIDE SEQUENCE [LARGE SCALE GENOMIC DNA]</scope>
    <source>
        <strain evidence="2 3">DSM 108706</strain>
    </source>
</reference>
<feature type="transmembrane region" description="Helical" evidence="1">
    <location>
        <begin position="154"/>
        <end position="172"/>
    </location>
</feature>
<feature type="transmembrane region" description="Helical" evidence="1">
    <location>
        <begin position="210"/>
        <end position="229"/>
    </location>
</feature>
<dbReference type="Pfam" id="PF04298">
    <property type="entry name" value="Zn_peptidase_2"/>
    <property type="match status" value="1"/>
</dbReference>
<dbReference type="RefSeq" id="WP_226384578.1">
    <property type="nucleotide sequence ID" value="NZ_JADCKA010000001.1"/>
</dbReference>
<dbReference type="EMBL" id="JADCKA010000001">
    <property type="protein sequence ID" value="MBE5034916.1"/>
    <property type="molecule type" value="Genomic_DNA"/>
</dbReference>
<dbReference type="InterPro" id="IPR007395">
    <property type="entry name" value="Zn_peptidase_2"/>
</dbReference>
<keyword evidence="1" id="KW-0812">Transmembrane</keyword>